<feature type="coiled-coil region" evidence="1">
    <location>
        <begin position="133"/>
        <end position="163"/>
    </location>
</feature>
<accession>A0A2N1PPU6</accession>
<gene>
    <name evidence="2" type="ORF">CVV64_10360</name>
</gene>
<dbReference type="EMBL" id="PGXC01000006">
    <property type="protein sequence ID" value="PKK90356.1"/>
    <property type="molecule type" value="Genomic_DNA"/>
</dbReference>
<evidence type="ECO:0000313" key="3">
    <source>
        <dbReference type="Proteomes" id="UP000233256"/>
    </source>
</evidence>
<comment type="caution">
    <text evidence="2">The sequence shown here is derived from an EMBL/GenBank/DDBJ whole genome shotgun (WGS) entry which is preliminary data.</text>
</comment>
<sequence>MDSKMTISSDFFLNYCTDFTDFFNQTDILALLVLKSDLTIDICNDCFMDLIQQRKSPAGNPVSLYLLSESHTVLKNVEIGVNLSLVLNFVASDSSVLPLHCRIYKISSEKLLILGGHLMLTNDKILQKMTILSNEAFNMARDLQRKNRELEEAQAKIRVLSGIIPICSHCQGIRDDEGYWNELEQYISTHSDALFSHSICPACARKYYSDYLDDDDFQN</sequence>
<dbReference type="Proteomes" id="UP000233256">
    <property type="component" value="Unassembled WGS sequence"/>
</dbReference>
<reference evidence="2 3" key="1">
    <citation type="journal article" date="2017" name="ISME J.">
        <title>Potential for microbial H2 and metal transformations associated with novel bacteria and archaea in deep terrestrial subsurface sediments.</title>
        <authorList>
            <person name="Hernsdorf A.W."/>
            <person name="Amano Y."/>
            <person name="Miyakawa K."/>
            <person name="Ise K."/>
            <person name="Suzuki Y."/>
            <person name="Anantharaman K."/>
            <person name="Probst A."/>
            <person name="Burstein D."/>
            <person name="Thomas B.C."/>
            <person name="Banfield J.F."/>
        </authorList>
    </citation>
    <scope>NUCLEOTIDE SEQUENCE [LARGE SCALE GENOMIC DNA]</scope>
    <source>
        <strain evidence="2">HGW-Wallbacteria-1</strain>
    </source>
</reference>
<name>A0A2N1PPU6_9BACT</name>
<evidence type="ECO:0000313" key="2">
    <source>
        <dbReference type="EMBL" id="PKK90356.1"/>
    </source>
</evidence>
<evidence type="ECO:0000256" key="1">
    <source>
        <dbReference type="SAM" id="Coils"/>
    </source>
</evidence>
<proteinExistence type="predicted"/>
<dbReference type="AlphaFoldDB" id="A0A2N1PPU6"/>
<keyword evidence="1" id="KW-0175">Coiled coil</keyword>
<protein>
    <submittedName>
        <fullName evidence="2">Uncharacterized protein</fullName>
    </submittedName>
</protein>
<organism evidence="2 3">
    <name type="scientific">Candidatus Wallbacteria bacterium HGW-Wallbacteria-1</name>
    <dbReference type="NCBI Taxonomy" id="2013854"/>
    <lineage>
        <taxon>Bacteria</taxon>
        <taxon>Candidatus Walliibacteriota</taxon>
    </lineage>
</organism>